<keyword evidence="2" id="KW-0813">Transport</keyword>
<dbReference type="PANTHER" id="PTHR33376">
    <property type="match status" value="1"/>
</dbReference>
<sequence>MKKACMFALVLVLAACIFASGQSEKAGVAKPVVLQIGYENNPGEPIDLACHEWQKIIEEKSNGTMKIELFPSSQLGKKTDLIDQMMAGAAVCTLADGAFYAERGVPDFGIVFGPYLFNTWEDCWKLTESDWYAQQSKKLEANGLKIISSNWIYGDRHTMTKKPVKVPADLKGMKIRVANSMVFIKGFECLGATPTPLALGEVYTALQQGVVDGLENPLTTLEGGKFQEVAKYVILDGHIKNFTTFVVGTAFFNSLTAEQQNILLESAREAGLYNNSIQSAKEAEARAKLEAGGVTFYTPTASEKKMFQDAALQFYSYPEIAGNWTPGLHETVKAIINK</sequence>
<feature type="signal peptide" evidence="4">
    <location>
        <begin position="1"/>
        <end position="25"/>
    </location>
</feature>
<evidence type="ECO:0000313" key="6">
    <source>
        <dbReference type="Proteomes" id="UP000829708"/>
    </source>
</evidence>
<dbReference type="PANTHER" id="PTHR33376:SF7">
    <property type="entry name" value="C4-DICARBOXYLATE-BINDING PROTEIN DCTB"/>
    <property type="match status" value="1"/>
</dbReference>
<evidence type="ECO:0000313" key="5">
    <source>
        <dbReference type="EMBL" id="UOM50592.1"/>
    </source>
</evidence>
<dbReference type="NCBIfam" id="TIGR00787">
    <property type="entry name" value="dctP"/>
    <property type="match status" value="1"/>
</dbReference>
<feature type="chain" id="PRO_5047311728" evidence="4">
    <location>
        <begin position="26"/>
        <end position="338"/>
    </location>
</feature>
<dbReference type="CDD" id="cd13669">
    <property type="entry name" value="PBP2_TRAP_TM0322_like"/>
    <property type="match status" value="1"/>
</dbReference>
<evidence type="ECO:0000256" key="3">
    <source>
        <dbReference type="ARBA" id="ARBA00022729"/>
    </source>
</evidence>
<reference evidence="6" key="1">
    <citation type="journal article" date="2024" name="J Bioinform Genom">
        <title>Complete genome sequence of the type strain bacterium Sphaerochaeta associata GLS2t (VKM B-2742)t.</title>
        <authorList>
            <person name="Troshina O.Y."/>
            <person name="Tepeeva A.N."/>
            <person name="Arzamasceva V.O."/>
            <person name="Whitman W.B."/>
            <person name="Varghese N."/>
            <person name="Shapiro N."/>
            <person name="Woyke T."/>
            <person name="Kripides N.C."/>
            <person name="Vasilenko O.V."/>
        </authorList>
    </citation>
    <scope>NUCLEOTIDE SEQUENCE [LARGE SCALE GENOMIC DNA]</scope>
    <source>
        <strain evidence="6">GLS2T</strain>
    </source>
</reference>
<protein>
    <submittedName>
        <fullName evidence="5">C4-dicarboxylate TRAP transporter substrate-binding protein</fullName>
    </submittedName>
</protein>
<evidence type="ECO:0000256" key="1">
    <source>
        <dbReference type="ARBA" id="ARBA00009023"/>
    </source>
</evidence>
<dbReference type="EMBL" id="CP094929">
    <property type="protein sequence ID" value="UOM50592.1"/>
    <property type="molecule type" value="Genomic_DNA"/>
</dbReference>
<comment type="similarity">
    <text evidence="1">Belongs to the bacterial solute-binding protein 7 family.</text>
</comment>
<dbReference type="Proteomes" id="UP000829708">
    <property type="component" value="Chromosome"/>
</dbReference>
<dbReference type="NCBIfam" id="NF037995">
    <property type="entry name" value="TRAP_S1"/>
    <property type="match status" value="1"/>
</dbReference>
<evidence type="ECO:0000256" key="4">
    <source>
        <dbReference type="SAM" id="SignalP"/>
    </source>
</evidence>
<dbReference type="Pfam" id="PF03480">
    <property type="entry name" value="DctP"/>
    <property type="match status" value="1"/>
</dbReference>
<keyword evidence="3 4" id="KW-0732">Signal</keyword>
<dbReference type="InterPro" id="IPR004682">
    <property type="entry name" value="TRAP_DctP"/>
</dbReference>
<name>A0ABY4DCC7_9SPIR</name>
<keyword evidence="6" id="KW-1185">Reference proteome</keyword>
<proteinExistence type="inferred from homology"/>
<organism evidence="5 6">
    <name type="scientific">Sphaerochaeta associata</name>
    <dbReference type="NCBI Taxonomy" id="1129264"/>
    <lineage>
        <taxon>Bacteria</taxon>
        <taxon>Pseudomonadati</taxon>
        <taxon>Spirochaetota</taxon>
        <taxon>Spirochaetia</taxon>
        <taxon>Spirochaetales</taxon>
        <taxon>Sphaerochaetaceae</taxon>
        <taxon>Sphaerochaeta</taxon>
    </lineage>
</organism>
<accession>A0ABY4DCC7</accession>
<dbReference type="RefSeq" id="WP_244771980.1">
    <property type="nucleotide sequence ID" value="NZ_CP094929.1"/>
</dbReference>
<dbReference type="PIRSF" id="PIRSF006470">
    <property type="entry name" value="DctB"/>
    <property type="match status" value="1"/>
</dbReference>
<dbReference type="PROSITE" id="PS51257">
    <property type="entry name" value="PROKAR_LIPOPROTEIN"/>
    <property type="match status" value="1"/>
</dbReference>
<dbReference type="InterPro" id="IPR018389">
    <property type="entry name" value="DctP_fam"/>
</dbReference>
<evidence type="ECO:0000256" key="2">
    <source>
        <dbReference type="ARBA" id="ARBA00022448"/>
    </source>
</evidence>
<gene>
    <name evidence="5" type="ORF">MUG09_13595</name>
</gene>
<dbReference type="Gene3D" id="3.40.190.170">
    <property type="entry name" value="Bacterial extracellular solute-binding protein, family 7"/>
    <property type="match status" value="1"/>
</dbReference>
<dbReference type="InterPro" id="IPR038404">
    <property type="entry name" value="TRAP_DctP_sf"/>
</dbReference>